<reference evidence="1 2" key="1">
    <citation type="journal article" date="2018" name="PLoS Genet.">
        <title>Population sequencing reveals clonal diversity and ancestral inbreeding in the grapevine cultivar Chardonnay.</title>
        <authorList>
            <person name="Roach M.J."/>
            <person name="Johnson D.L."/>
            <person name="Bohlmann J."/>
            <person name="van Vuuren H.J."/>
            <person name="Jones S.J."/>
            <person name="Pretorius I.S."/>
            <person name="Schmidt S.A."/>
            <person name="Borneman A.R."/>
        </authorList>
    </citation>
    <scope>NUCLEOTIDE SEQUENCE [LARGE SCALE GENOMIC DNA]</scope>
    <source>
        <strain evidence="2">cv. Chardonnay</strain>
        <tissue evidence="1">Leaf</tissue>
    </source>
</reference>
<dbReference type="Proteomes" id="UP000288805">
    <property type="component" value="Unassembled WGS sequence"/>
</dbReference>
<proteinExistence type="predicted"/>
<gene>
    <name evidence="1" type="ORF">CK203_080583</name>
</gene>
<organism evidence="1 2">
    <name type="scientific">Vitis vinifera</name>
    <name type="common">Grape</name>
    <dbReference type="NCBI Taxonomy" id="29760"/>
    <lineage>
        <taxon>Eukaryota</taxon>
        <taxon>Viridiplantae</taxon>
        <taxon>Streptophyta</taxon>
        <taxon>Embryophyta</taxon>
        <taxon>Tracheophyta</taxon>
        <taxon>Spermatophyta</taxon>
        <taxon>Magnoliopsida</taxon>
        <taxon>eudicotyledons</taxon>
        <taxon>Gunneridae</taxon>
        <taxon>Pentapetalae</taxon>
        <taxon>rosids</taxon>
        <taxon>Vitales</taxon>
        <taxon>Vitaceae</taxon>
        <taxon>Viteae</taxon>
        <taxon>Vitis</taxon>
    </lineage>
</organism>
<evidence type="ECO:0000313" key="2">
    <source>
        <dbReference type="Proteomes" id="UP000288805"/>
    </source>
</evidence>
<name>A0A438D9G9_VITVI</name>
<comment type="caution">
    <text evidence="1">The sequence shown here is derived from an EMBL/GenBank/DDBJ whole genome shotgun (WGS) entry which is preliminary data.</text>
</comment>
<protein>
    <submittedName>
        <fullName evidence="1">Uncharacterized protein</fullName>
    </submittedName>
</protein>
<evidence type="ECO:0000313" key="1">
    <source>
        <dbReference type="EMBL" id="RVW32105.1"/>
    </source>
</evidence>
<accession>A0A438D9G9</accession>
<dbReference type="EMBL" id="QGNW01001726">
    <property type="protein sequence ID" value="RVW32105.1"/>
    <property type="molecule type" value="Genomic_DNA"/>
</dbReference>
<sequence>MRVEWVARALKELLIMTWSFEKMHSKMSPMGLSLGDDIRGVAVAGVEGEPVTLTEPVTEAIAAAFVGLAILPLLSGQRRGIPKSLTHGCLHAPGWGQGEFSDKPRRLILLSQPCSQYLAYSAKTLATQKLKKLGRQLLKEWKLFITQRSFYKCLEAHLLGALAK</sequence>
<dbReference type="AlphaFoldDB" id="A0A438D9G9"/>